<accession>A0A437STQ5</accession>
<dbReference type="EMBL" id="RXIA01000026">
    <property type="protein sequence ID" value="RVU70232.1"/>
    <property type="molecule type" value="Genomic_DNA"/>
</dbReference>
<evidence type="ECO:0000256" key="2">
    <source>
        <dbReference type="ARBA" id="ARBA00022679"/>
    </source>
</evidence>
<comment type="caution">
    <text evidence="5">The sequence shown here is derived from an EMBL/GenBank/DDBJ whole genome shotgun (WGS) entry which is preliminary data.</text>
</comment>
<dbReference type="RefSeq" id="WP_103660704.1">
    <property type="nucleotide sequence ID" value="NZ_ML136894.1"/>
</dbReference>
<evidence type="ECO:0000256" key="3">
    <source>
        <dbReference type="ARBA" id="ARBA00022695"/>
    </source>
</evidence>
<dbReference type="Proteomes" id="UP000288291">
    <property type="component" value="Unassembled WGS sequence"/>
</dbReference>
<dbReference type="GO" id="GO:0051191">
    <property type="term" value="P:prosthetic group biosynthetic process"/>
    <property type="evidence" value="ECO:0007669"/>
    <property type="project" value="InterPro"/>
</dbReference>
<dbReference type="AlphaFoldDB" id="A0A437STQ5"/>
<evidence type="ECO:0000313" key="5">
    <source>
        <dbReference type="EMBL" id="RVU70232.1"/>
    </source>
</evidence>
<protein>
    <recommendedName>
        <fullName evidence="1">citrate lyase holo-[acyl-carrier protein] synthase</fullName>
        <ecNumber evidence="1">2.7.7.61</ecNumber>
    </recommendedName>
</protein>
<name>A0A437STQ5_9LACO</name>
<reference evidence="5 6" key="1">
    <citation type="submission" date="2018-12" db="EMBL/GenBank/DDBJ databases">
        <authorList>
            <person name="Meng J."/>
        </authorList>
    </citation>
    <scope>NUCLEOTIDE SEQUENCE [LARGE SCALE GENOMIC DNA]</scope>
    <source>
        <strain evidence="5 6">HT111-2</strain>
    </source>
</reference>
<organism evidence="5 6">
    <name type="scientific">Lactobacillus xujianguonis</name>
    <dbReference type="NCBI Taxonomy" id="2495899"/>
    <lineage>
        <taxon>Bacteria</taxon>
        <taxon>Bacillati</taxon>
        <taxon>Bacillota</taxon>
        <taxon>Bacilli</taxon>
        <taxon>Lactobacillales</taxon>
        <taxon>Lactobacillaceae</taxon>
        <taxon>Lactobacillus</taxon>
    </lineage>
</organism>
<evidence type="ECO:0000256" key="4">
    <source>
        <dbReference type="ARBA" id="ARBA00048574"/>
    </source>
</evidence>
<keyword evidence="2 5" id="KW-0808">Transferase</keyword>
<keyword evidence="5" id="KW-0456">Lyase</keyword>
<keyword evidence="3 5" id="KW-0548">Nucleotidyltransferase</keyword>
<dbReference type="GO" id="GO:0016829">
    <property type="term" value="F:lyase activity"/>
    <property type="evidence" value="ECO:0007669"/>
    <property type="project" value="UniProtKB-KW"/>
</dbReference>
<gene>
    <name evidence="5" type="primary">citX</name>
    <name evidence="5" type="ORF">EJK17_08780</name>
</gene>
<proteinExistence type="predicted"/>
<keyword evidence="6" id="KW-1185">Reference proteome</keyword>
<evidence type="ECO:0000313" key="6">
    <source>
        <dbReference type="Proteomes" id="UP000288291"/>
    </source>
</evidence>
<dbReference type="Pfam" id="PF03802">
    <property type="entry name" value="CitX"/>
    <property type="match status" value="1"/>
</dbReference>
<dbReference type="EC" id="2.7.7.61" evidence="1"/>
<dbReference type="NCBIfam" id="TIGR03124">
    <property type="entry name" value="citrate_citX"/>
    <property type="match status" value="1"/>
</dbReference>
<sequence>MKSIFDEGKEQGIPEVLAAKDKRVAMQKAIFAKYPDQTLVDVNLNIPGPIKNNQYLEHLFNEGIKQLVAKFEAAGMHYHVAAEWHEDTGAEIFYVLQEPIKQVKVVCVEFEDQTALGRLFDADVLVKDESMAMSRKDLGLPERKCFLCSRPAKECARSRRHSVAELQDYISQVYFENVK</sequence>
<evidence type="ECO:0000256" key="1">
    <source>
        <dbReference type="ARBA" id="ARBA00012524"/>
    </source>
</evidence>
<comment type="catalytic activity">
    <reaction evidence="4">
        <text>apo-[citrate lyase ACP] + 2'-(5''-triphospho-alpha-D-ribosyl)-3'-dephospho-CoA = holo-[citrate lyase ACP] + diphosphate</text>
        <dbReference type="Rhea" id="RHEA:16333"/>
        <dbReference type="Rhea" id="RHEA-COMP:10157"/>
        <dbReference type="Rhea" id="RHEA-COMP:10158"/>
        <dbReference type="ChEBI" id="CHEBI:29999"/>
        <dbReference type="ChEBI" id="CHEBI:33019"/>
        <dbReference type="ChEBI" id="CHEBI:61378"/>
        <dbReference type="ChEBI" id="CHEBI:82683"/>
        <dbReference type="EC" id="2.7.7.61"/>
    </reaction>
</comment>
<dbReference type="InterPro" id="IPR005551">
    <property type="entry name" value="CitX"/>
</dbReference>
<dbReference type="GO" id="GO:0050519">
    <property type="term" value="F:holo-citrate lyase synthase activity"/>
    <property type="evidence" value="ECO:0007669"/>
    <property type="project" value="UniProtKB-EC"/>
</dbReference>